<reference evidence="8" key="2">
    <citation type="submission" date="2011-01" db="EMBL/GenBank/DDBJ databases">
        <title>The Non-contiguous Finished genome of Clostridium papyrosolvens.</title>
        <authorList>
            <person name="Lucas S."/>
            <person name="Copeland A."/>
            <person name="Lapidus A."/>
            <person name="Cheng J.-F."/>
            <person name="Goodwin L."/>
            <person name="Pitluck S."/>
            <person name="Misra M."/>
            <person name="Chertkov O."/>
            <person name="Detter J.C."/>
            <person name="Han C."/>
            <person name="Tapia R."/>
            <person name="Land M."/>
            <person name="Hauser L."/>
            <person name="Kyrpides N."/>
            <person name="Ivanova N."/>
            <person name="Pagani I."/>
            <person name="Mouttaki H."/>
            <person name="He Z."/>
            <person name="Zhou J."/>
            <person name="Hemme C.L."/>
            <person name="Woyke T."/>
        </authorList>
    </citation>
    <scope>NUCLEOTIDE SEQUENCE [LARGE SCALE GENOMIC DNA]</scope>
    <source>
        <strain evidence="8">DSM 2782</strain>
    </source>
</reference>
<keyword evidence="6 7" id="KW-0472">Membrane</keyword>
<reference evidence="8" key="1">
    <citation type="submission" date="2009-07" db="EMBL/GenBank/DDBJ databases">
        <authorList>
            <consortium name="US DOE Joint Genome Institute (JGI-PGF)"/>
            <person name="Lucas S."/>
            <person name="Copeland A."/>
            <person name="Lapidus A."/>
            <person name="Glavina del Rio T."/>
            <person name="Tice H."/>
            <person name="Bruce D."/>
            <person name="Goodwin L."/>
            <person name="Pitluck S."/>
            <person name="Larimer F."/>
            <person name="Land M.L."/>
            <person name="Mouttaki H."/>
            <person name="He Z."/>
            <person name="Zhou J."/>
            <person name="Hemme C.L."/>
        </authorList>
    </citation>
    <scope>NUCLEOTIDE SEQUENCE [LARGE SCALE GENOMIC DNA]</scope>
    <source>
        <strain evidence="8">DSM 2782</strain>
    </source>
</reference>
<dbReference type="InterPro" id="IPR047135">
    <property type="entry name" value="YsiQ"/>
</dbReference>
<feature type="transmembrane region" description="Helical" evidence="7">
    <location>
        <begin position="57"/>
        <end position="80"/>
    </location>
</feature>
<protein>
    <submittedName>
        <fullName evidence="8">MATE efflux family protein</fullName>
    </submittedName>
</protein>
<evidence type="ECO:0000313" key="9">
    <source>
        <dbReference type="Proteomes" id="UP000003860"/>
    </source>
</evidence>
<comment type="caution">
    <text evidence="8">The sequence shown here is derived from an EMBL/GenBank/DDBJ whole genome shotgun (WGS) entry which is preliminary data.</text>
</comment>
<keyword evidence="9" id="KW-1185">Reference proteome</keyword>
<keyword evidence="3" id="KW-1003">Cell membrane</keyword>
<dbReference type="eggNOG" id="COG0534">
    <property type="taxonomic scope" value="Bacteria"/>
</dbReference>
<organism evidence="8 9">
    <name type="scientific">Ruminiclostridium papyrosolvens DSM 2782</name>
    <dbReference type="NCBI Taxonomy" id="588581"/>
    <lineage>
        <taxon>Bacteria</taxon>
        <taxon>Bacillati</taxon>
        <taxon>Bacillota</taxon>
        <taxon>Clostridia</taxon>
        <taxon>Eubacteriales</taxon>
        <taxon>Oscillospiraceae</taxon>
        <taxon>Ruminiclostridium</taxon>
    </lineage>
</organism>
<accession>F1TI00</accession>
<dbReference type="Proteomes" id="UP000003860">
    <property type="component" value="Unassembled WGS sequence"/>
</dbReference>
<gene>
    <name evidence="8" type="ORF">Cpap_0538</name>
</gene>
<dbReference type="GO" id="GO:0005886">
    <property type="term" value="C:plasma membrane"/>
    <property type="evidence" value="ECO:0007669"/>
    <property type="project" value="UniProtKB-SubCell"/>
</dbReference>
<feature type="transmembrane region" description="Helical" evidence="7">
    <location>
        <begin position="202"/>
        <end position="223"/>
    </location>
</feature>
<keyword evidence="4 7" id="KW-0812">Transmembrane</keyword>
<keyword evidence="5 7" id="KW-1133">Transmembrane helix</keyword>
<evidence type="ECO:0000256" key="4">
    <source>
        <dbReference type="ARBA" id="ARBA00022692"/>
    </source>
</evidence>
<feature type="transmembrane region" description="Helical" evidence="7">
    <location>
        <begin position="133"/>
        <end position="155"/>
    </location>
</feature>
<dbReference type="InterPro" id="IPR048279">
    <property type="entry name" value="MdtK-like"/>
</dbReference>
<evidence type="ECO:0000256" key="1">
    <source>
        <dbReference type="ARBA" id="ARBA00004651"/>
    </source>
</evidence>
<feature type="transmembrane region" description="Helical" evidence="7">
    <location>
        <begin position="356"/>
        <end position="382"/>
    </location>
</feature>
<evidence type="ECO:0000256" key="6">
    <source>
        <dbReference type="ARBA" id="ARBA00023136"/>
    </source>
</evidence>
<feature type="transmembrane region" description="Helical" evidence="7">
    <location>
        <begin position="321"/>
        <end position="344"/>
    </location>
</feature>
<comment type="subcellular location">
    <subcellularLocation>
        <location evidence="1">Cell membrane</location>
        <topology evidence="1">Multi-pass membrane protein</topology>
    </subcellularLocation>
</comment>
<dbReference type="CDD" id="cd13134">
    <property type="entry name" value="MATE_like_8"/>
    <property type="match status" value="1"/>
</dbReference>
<evidence type="ECO:0000256" key="2">
    <source>
        <dbReference type="ARBA" id="ARBA00022448"/>
    </source>
</evidence>
<proteinExistence type="predicted"/>
<dbReference type="GO" id="GO:0042910">
    <property type="term" value="F:xenobiotic transmembrane transporter activity"/>
    <property type="evidence" value="ECO:0007669"/>
    <property type="project" value="InterPro"/>
</dbReference>
<feature type="transmembrane region" description="Helical" evidence="7">
    <location>
        <begin position="244"/>
        <end position="266"/>
    </location>
</feature>
<sequence length="453" mass="48860">MQRLLGKNREFYSKLLTLALPITIQSLISSSLGVVDSVMVGSLGNQALAAVGVANQYGLIVFLLYNAIHSGCSIYVAQFWGKNDHSNIGRVVNLDIAIAAGTAFIMATIGILLPEQIISIFNTDPVVISQGAGFLRILSVSFVFASISFGFSVALRSIGKSAMPMIISATALGLNTLLNYVLIYGRFGIPAMGVRGAATGTLIARIVELIIFLVVVSKYFPLLKLRLSELRKVTKDLFSRVTKTMIPVILNEMCWGLGVAVYSIAYGRISTEAFDAVQITNNVVNLFMVAAFGMAGASAVMTGHVIGAGEEKKVRQYAWSFVRLCIVGGFLLGGLLYLFAPSIVSLFKVSGDVIETAIILMAMNAIILPIRFTNIVVIVGVLRGGGDATFAFVAESITMWLIGVPLSFIGALVLRLDVQWVVLMVMAEEIVKMICGVTRLRSNKWIKNVVREI</sequence>
<name>F1TI00_9FIRM</name>
<dbReference type="PIRSF" id="PIRSF006603">
    <property type="entry name" value="DinF"/>
    <property type="match status" value="1"/>
</dbReference>
<dbReference type="GO" id="GO:0015297">
    <property type="term" value="F:antiporter activity"/>
    <property type="evidence" value="ECO:0007669"/>
    <property type="project" value="InterPro"/>
</dbReference>
<dbReference type="STRING" id="588581.Cpap_0538"/>
<feature type="transmembrane region" description="Helical" evidence="7">
    <location>
        <begin position="162"/>
        <end position="182"/>
    </location>
</feature>
<dbReference type="EMBL" id="ACXX02000018">
    <property type="protein sequence ID" value="EGD45935.1"/>
    <property type="molecule type" value="Genomic_DNA"/>
</dbReference>
<dbReference type="InterPro" id="IPR002528">
    <property type="entry name" value="MATE_fam"/>
</dbReference>
<feature type="transmembrane region" description="Helical" evidence="7">
    <location>
        <begin position="286"/>
        <end position="309"/>
    </location>
</feature>
<dbReference type="NCBIfam" id="TIGR00797">
    <property type="entry name" value="matE"/>
    <property type="match status" value="1"/>
</dbReference>
<dbReference type="OrthoDB" id="9780160at2"/>
<dbReference type="PANTHER" id="PTHR42925">
    <property type="entry name" value="MULTIDRUG AND TOXIN EFFLUX PROTEIN MATE FAMILY"/>
    <property type="match status" value="1"/>
</dbReference>
<dbReference type="RefSeq" id="WP_004622181.1">
    <property type="nucleotide sequence ID" value="NZ_ACXX02000018.1"/>
</dbReference>
<feature type="transmembrane region" description="Helical" evidence="7">
    <location>
        <begin position="389"/>
        <end position="414"/>
    </location>
</feature>
<evidence type="ECO:0000313" key="8">
    <source>
        <dbReference type="EMBL" id="EGD45935.1"/>
    </source>
</evidence>
<evidence type="ECO:0000256" key="5">
    <source>
        <dbReference type="ARBA" id="ARBA00022989"/>
    </source>
</evidence>
<evidence type="ECO:0000256" key="7">
    <source>
        <dbReference type="SAM" id="Phobius"/>
    </source>
</evidence>
<feature type="transmembrane region" description="Helical" evidence="7">
    <location>
        <begin position="92"/>
        <end position="113"/>
    </location>
</feature>
<dbReference type="PANTHER" id="PTHR42925:SF2">
    <property type="entry name" value="NA+ DRIVEN MULTIDRUG EFFLUX PUMP"/>
    <property type="match status" value="1"/>
</dbReference>
<dbReference type="Pfam" id="PF01554">
    <property type="entry name" value="MatE"/>
    <property type="match status" value="2"/>
</dbReference>
<dbReference type="AlphaFoldDB" id="F1TI00"/>
<keyword evidence="2" id="KW-0813">Transport</keyword>
<evidence type="ECO:0000256" key="3">
    <source>
        <dbReference type="ARBA" id="ARBA00022475"/>
    </source>
</evidence>